<protein>
    <submittedName>
        <fullName evidence="1">Uncharacterized protein</fullName>
    </submittedName>
</protein>
<gene>
    <name evidence="1" type="ORF">PLAM_0490</name>
</gene>
<proteinExistence type="predicted"/>
<evidence type="ECO:0000313" key="1">
    <source>
        <dbReference type="EMBL" id="CUM58457.1"/>
    </source>
</evidence>
<dbReference type="EMBL" id="LO018304">
    <property type="protein sequence ID" value="CUM58457.1"/>
    <property type="molecule type" value="Genomic_DNA"/>
</dbReference>
<name>A0A1J1JCJ8_PLAAG</name>
<dbReference type="AlphaFoldDB" id="A0A1J1JCJ8"/>
<accession>A0A1J1JCJ8</accession>
<reference evidence="1" key="1">
    <citation type="submission" date="2015-09" db="EMBL/GenBank/DDBJ databases">
        <authorList>
            <person name="Jackson K.R."/>
            <person name="Lunt B.L."/>
            <person name="Fisher J.N.B."/>
            <person name="Gardner A.V."/>
            <person name="Bailey M.E."/>
            <person name="Deus L.M."/>
            <person name="Earl A.S."/>
            <person name="Gibby P.D."/>
            <person name="Hartmann K.A."/>
            <person name="Liu J.E."/>
            <person name="Manci A.M."/>
            <person name="Nielsen D.A."/>
            <person name="Solomon M.B."/>
            <person name="Breakwell D.P."/>
            <person name="Burnett S.H."/>
            <person name="Grose J.H."/>
        </authorList>
    </citation>
    <scope>NUCLEOTIDE SEQUENCE</scope>
    <source>
        <strain evidence="1">7805</strain>
    </source>
</reference>
<organism evidence="1">
    <name type="scientific">Planktothrix agardhii</name>
    <name type="common">Oscillatoria agardhii</name>
    <dbReference type="NCBI Taxonomy" id="1160"/>
    <lineage>
        <taxon>Bacteria</taxon>
        <taxon>Bacillati</taxon>
        <taxon>Cyanobacteriota</taxon>
        <taxon>Cyanophyceae</taxon>
        <taxon>Oscillatoriophycideae</taxon>
        <taxon>Oscillatoriales</taxon>
        <taxon>Microcoleaceae</taxon>
        <taxon>Planktothrix</taxon>
    </lineage>
</organism>
<sequence>MKKKMLVMDETFAEKIKAHWLIENQVHWVKDVNFNEDNGYLLLSINIKIVHV</sequence>